<protein>
    <submittedName>
        <fullName evidence="6">Nucleoside-triphosphatase THEP1</fullName>
    </submittedName>
</protein>
<evidence type="ECO:0000259" key="5">
    <source>
        <dbReference type="SMART" id="SM00382"/>
    </source>
</evidence>
<keyword evidence="2" id="KW-0378">Hydrolase</keyword>
<sequence length="221" mass="24099">MCAHVAGAMVVILVTGSPGCGKTTLVRAVANRVATHAQWRVCGFFSRELRHGNGQRCGFELVDAADERLRCTLATAGAGVSGTGPRVSKYVVNVVEMEQFCGERMEAFLRENKTNDQASKSQMRKTLFLLDEVGKMELFSHRFRAAARKLLVDGHAEEACAPVSRAHVLCTIVQKSNDPLVQEIRGLQGPHIEHVQVTTDNREALVSELSQLLLESSDAPA</sequence>
<dbReference type="PANTHER" id="PTHR43146">
    <property type="entry name" value="CANCER-RELATED NUCLEOSIDE-TRIPHOSPHATASE"/>
    <property type="match status" value="1"/>
</dbReference>
<keyword evidence="4" id="KW-0732">Signal</keyword>
<dbReference type="Gene3D" id="3.40.50.300">
    <property type="entry name" value="P-loop containing nucleotide triphosphate hydrolases"/>
    <property type="match status" value="1"/>
</dbReference>
<dbReference type="SMART" id="SM00382">
    <property type="entry name" value="AAA"/>
    <property type="match status" value="1"/>
</dbReference>
<keyword evidence="1" id="KW-0547">Nucleotide-binding</keyword>
<evidence type="ECO:0000256" key="4">
    <source>
        <dbReference type="SAM" id="SignalP"/>
    </source>
</evidence>
<evidence type="ECO:0000313" key="7">
    <source>
        <dbReference type="Proteomes" id="UP000324585"/>
    </source>
</evidence>
<accession>A0A5J4YS34</accession>
<dbReference type="EMBL" id="VRMN01000006">
    <property type="protein sequence ID" value="KAA8493720.1"/>
    <property type="molecule type" value="Genomic_DNA"/>
</dbReference>
<dbReference type="InterPro" id="IPR004948">
    <property type="entry name" value="Nuc-triphosphatase_THEP1"/>
</dbReference>
<evidence type="ECO:0000256" key="1">
    <source>
        <dbReference type="ARBA" id="ARBA00022741"/>
    </source>
</evidence>
<comment type="caution">
    <text evidence="6">The sequence shown here is derived from an EMBL/GenBank/DDBJ whole genome shotgun (WGS) entry which is preliminary data.</text>
</comment>
<dbReference type="InterPro" id="IPR027417">
    <property type="entry name" value="P-loop_NTPase"/>
</dbReference>
<dbReference type="SUPFAM" id="SSF52540">
    <property type="entry name" value="P-loop containing nucleoside triphosphate hydrolases"/>
    <property type="match status" value="1"/>
</dbReference>
<evidence type="ECO:0000256" key="2">
    <source>
        <dbReference type="ARBA" id="ARBA00022801"/>
    </source>
</evidence>
<dbReference type="AlphaFoldDB" id="A0A5J4YS34"/>
<dbReference type="PANTHER" id="PTHR43146:SF1">
    <property type="entry name" value="CANCER-RELATED NUCLEOSIDE-TRIPHOSPHATASE"/>
    <property type="match status" value="1"/>
</dbReference>
<reference evidence="7" key="1">
    <citation type="journal article" date="2019" name="Nat. Commun.">
        <title>Expansion of phycobilisome linker gene families in mesophilic red algae.</title>
        <authorList>
            <person name="Lee J."/>
            <person name="Kim D."/>
            <person name="Bhattacharya D."/>
            <person name="Yoon H.S."/>
        </authorList>
    </citation>
    <scope>NUCLEOTIDE SEQUENCE [LARGE SCALE GENOMIC DNA]</scope>
    <source>
        <strain evidence="7">CCMP 1328</strain>
    </source>
</reference>
<name>A0A5J4YS34_PORPP</name>
<feature type="signal peptide" evidence="4">
    <location>
        <begin position="1"/>
        <end position="21"/>
    </location>
</feature>
<keyword evidence="7" id="KW-1185">Reference proteome</keyword>
<evidence type="ECO:0000256" key="3">
    <source>
        <dbReference type="ARBA" id="ARBA00022840"/>
    </source>
</evidence>
<gene>
    <name evidence="6" type="ORF">FVE85_4857</name>
</gene>
<feature type="chain" id="PRO_5023856814" evidence="4">
    <location>
        <begin position="22"/>
        <end position="221"/>
    </location>
</feature>
<keyword evidence="3" id="KW-0067">ATP-binding</keyword>
<dbReference type="Pfam" id="PF03266">
    <property type="entry name" value="NTPase_1"/>
    <property type="match status" value="1"/>
</dbReference>
<dbReference type="GO" id="GO:0017111">
    <property type="term" value="F:ribonucleoside triphosphate phosphatase activity"/>
    <property type="evidence" value="ECO:0007669"/>
    <property type="project" value="InterPro"/>
</dbReference>
<dbReference type="OrthoDB" id="446244at2759"/>
<dbReference type="InterPro" id="IPR003593">
    <property type="entry name" value="AAA+_ATPase"/>
</dbReference>
<dbReference type="OMA" id="MAHESKV"/>
<proteinExistence type="predicted"/>
<dbReference type="GO" id="GO:0005524">
    <property type="term" value="F:ATP binding"/>
    <property type="evidence" value="ECO:0007669"/>
    <property type="project" value="UniProtKB-KW"/>
</dbReference>
<organism evidence="6 7">
    <name type="scientific">Porphyridium purpureum</name>
    <name type="common">Red alga</name>
    <name type="synonym">Porphyridium cruentum</name>
    <dbReference type="NCBI Taxonomy" id="35688"/>
    <lineage>
        <taxon>Eukaryota</taxon>
        <taxon>Rhodophyta</taxon>
        <taxon>Bangiophyceae</taxon>
        <taxon>Porphyridiales</taxon>
        <taxon>Porphyridiaceae</taxon>
        <taxon>Porphyridium</taxon>
    </lineage>
</organism>
<dbReference type="Proteomes" id="UP000324585">
    <property type="component" value="Unassembled WGS sequence"/>
</dbReference>
<feature type="domain" description="AAA+ ATPase" evidence="5">
    <location>
        <begin position="8"/>
        <end position="202"/>
    </location>
</feature>
<evidence type="ECO:0000313" key="6">
    <source>
        <dbReference type="EMBL" id="KAA8493720.1"/>
    </source>
</evidence>